<keyword evidence="5" id="KW-0677">Repeat</keyword>
<evidence type="ECO:0000256" key="12">
    <source>
        <dbReference type="ARBA" id="ARBA00036634"/>
    </source>
</evidence>
<organism evidence="17 18">
    <name type="scientific">Gadus morhua</name>
    <name type="common">Atlantic cod</name>
    <dbReference type="NCBI Taxonomy" id="8049"/>
    <lineage>
        <taxon>Eukaryota</taxon>
        <taxon>Metazoa</taxon>
        <taxon>Chordata</taxon>
        <taxon>Craniata</taxon>
        <taxon>Vertebrata</taxon>
        <taxon>Euteleostomi</taxon>
        <taxon>Actinopterygii</taxon>
        <taxon>Neopterygii</taxon>
        <taxon>Teleostei</taxon>
        <taxon>Neoteleostei</taxon>
        <taxon>Acanthomorphata</taxon>
        <taxon>Zeiogadaria</taxon>
        <taxon>Gadariae</taxon>
        <taxon>Gadiformes</taxon>
        <taxon>Gadoidei</taxon>
        <taxon>Gadidae</taxon>
        <taxon>Gadus</taxon>
    </lineage>
</organism>
<keyword evidence="2" id="KW-0813">Transport</keyword>
<keyword evidence="8" id="KW-0406">Ion transport</keyword>
<evidence type="ECO:0000256" key="14">
    <source>
        <dbReference type="SAM" id="MobiDB-lite"/>
    </source>
</evidence>
<evidence type="ECO:0000256" key="13">
    <source>
        <dbReference type="PROSITE-ProRule" id="PRU00023"/>
    </source>
</evidence>
<feature type="domain" description="Ion transport" evidence="16">
    <location>
        <begin position="667"/>
        <end position="869"/>
    </location>
</feature>
<dbReference type="GeneTree" id="ENSGT00940000156118"/>
<feature type="transmembrane region" description="Helical" evidence="15">
    <location>
        <begin position="728"/>
        <end position="748"/>
    </location>
</feature>
<dbReference type="InterPro" id="IPR002110">
    <property type="entry name" value="Ankyrin_rpt"/>
</dbReference>
<dbReference type="Ensembl" id="ENSGMOT00000073723.1">
    <property type="protein sequence ID" value="ENSGMOP00000066941.1"/>
    <property type="gene ID" value="ENSGMOG00000014611.2"/>
</dbReference>
<evidence type="ECO:0000256" key="8">
    <source>
        <dbReference type="ARBA" id="ARBA00023065"/>
    </source>
</evidence>
<evidence type="ECO:0000256" key="5">
    <source>
        <dbReference type="ARBA" id="ARBA00022737"/>
    </source>
</evidence>
<accession>A0A8C5CX64</accession>
<feature type="region of interest" description="Disordered" evidence="14">
    <location>
        <begin position="968"/>
        <end position="1008"/>
    </location>
</feature>
<evidence type="ECO:0000256" key="2">
    <source>
        <dbReference type="ARBA" id="ARBA00022448"/>
    </source>
</evidence>
<feature type="transmembrane region" description="Helical" evidence="15">
    <location>
        <begin position="836"/>
        <end position="859"/>
    </location>
</feature>
<feature type="repeat" description="ANK" evidence="13">
    <location>
        <begin position="77"/>
        <end position="109"/>
    </location>
</feature>
<dbReference type="AlphaFoldDB" id="A0A8C5CX64"/>
<dbReference type="Gene3D" id="1.25.40.20">
    <property type="entry name" value="Ankyrin repeat-containing domain"/>
    <property type="match status" value="4"/>
</dbReference>
<dbReference type="PRINTS" id="PR01415">
    <property type="entry name" value="ANKYRIN"/>
</dbReference>
<evidence type="ECO:0000259" key="16">
    <source>
        <dbReference type="Pfam" id="PF00520"/>
    </source>
</evidence>
<feature type="transmembrane region" description="Helical" evidence="15">
    <location>
        <begin position="704"/>
        <end position="722"/>
    </location>
</feature>
<feature type="transmembrane region" description="Helical" evidence="15">
    <location>
        <begin position="620"/>
        <end position="637"/>
    </location>
</feature>
<feature type="region of interest" description="Disordered" evidence="14">
    <location>
        <begin position="568"/>
        <end position="587"/>
    </location>
</feature>
<keyword evidence="10" id="KW-0325">Glycoprotein</keyword>
<comment type="catalytic activity">
    <reaction evidence="12">
        <text>Ca(2+)(in) = Ca(2+)(out)</text>
        <dbReference type="Rhea" id="RHEA:29671"/>
        <dbReference type="ChEBI" id="CHEBI:29108"/>
    </reaction>
</comment>
<dbReference type="SMART" id="SM00248">
    <property type="entry name" value="ANK"/>
    <property type="match status" value="14"/>
</dbReference>
<dbReference type="GO" id="GO:0005216">
    <property type="term" value="F:monoatomic ion channel activity"/>
    <property type="evidence" value="ECO:0007669"/>
    <property type="project" value="InterPro"/>
</dbReference>
<reference evidence="17" key="1">
    <citation type="submission" date="2025-08" db="UniProtKB">
        <authorList>
            <consortium name="Ensembl"/>
        </authorList>
    </citation>
    <scope>IDENTIFICATION</scope>
</reference>
<feature type="repeat" description="ANK" evidence="13">
    <location>
        <begin position="301"/>
        <end position="333"/>
    </location>
</feature>
<dbReference type="InterPro" id="IPR052076">
    <property type="entry name" value="TRP_cation_channel"/>
</dbReference>
<evidence type="ECO:0000256" key="9">
    <source>
        <dbReference type="ARBA" id="ARBA00023136"/>
    </source>
</evidence>
<keyword evidence="6 15" id="KW-1133">Transmembrane helix</keyword>
<evidence type="ECO:0000256" key="11">
    <source>
        <dbReference type="ARBA" id="ARBA00023303"/>
    </source>
</evidence>
<protein>
    <recommendedName>
        <fullName evidence="16">Ion transport domain-containing protein</fullName>
    </recommendedName>
</protein>
<evidence type="ECO:0000256" key="1">
    <source>
        <dbReference type="ARBA" id="ARBA00004141"/>
    </source>
</evidence>
<dbReference type="PROSITE" id="PS50297">
    <property type="entry name" value="ANK_REP_REGION"/>
    <property type="match status" value="5"/>
</dbReference>
<dbReference type="GO" id="GO:1902495">
    <property type="term" value="C:transmembrane transporter complex"/>
    <property type="evidence" value="ECO:0007669"/>
    <property type="project" value="TreeGrafter"/>
</dbReference>
<dbReference type="PANTHER" id="PTHR47143:SF1">
    <property type="entry name" value="ION_TRANS DOMAIN-CONTAINING PROTEIN"/>
    <property type="match status" value="1"/>
</dbReference>
<gene>
    <name evidence="17" type="primary">trpa1</name>
</gene>
<feature type="compositionally biased region" description="Pro residues" evidence="14">
    <location>
        <begin position="569"/>
        <end position="578"/>
    </location>
</feature>
<feature type="repeat" description="ANK" evidence="13">
    <location>
        <begin position="443"/>
        <end position="468"/>
    </location>
</feature>
<dbReference type="SUPFAM" id="SSF48403">
    <property type="entry name" value="Ankyrin repeat"/>
    <property type="match status" value="2"/>
</dbReference>
<sequence length="1008" mass="111877">MEDEETARASVNVFELSERGELAALERLVQRSPALLEERDEGGAGLLHHAAGGGHVSLIQFITSLLPPEELNGRDGQGGTPLHWAVERDQAASCRALMDLRAEPNILNNALMSPLHLAISHTHTPLLLVSYINTDCNLKGDLGNTPLMLACSINNWEALSILWICLKRDEGGSLSGLCGPGEKLGHPLETHINYLDKSKSSPLHLAVRGGSMEAIRLCLHTGARVDQQQLDLSSPLHLASTQGAIEAVKMMLSSYCDVENIINLTDGACQTPLHRASIFDHAELVDYLISMGGDVERMDCNGNSPLLLATSCGSWRTVALLLAKGANMAVRDRSGCNFLHLAILQRKGLKNLSEDVLQSKGVKALLSSEDHDGCTPLHYACRLGVHDAVKNMLGLSGELCLALKSKDKKSALHFAAQYGRINTCHRLLETITDSRLVNEGDEAGLTPLHLASKEGHTKVVELLLRKGALFHSDYRGWTCVHHAASEGYTQTLRILLSASTKLLDKTDEDGNTALHIGAREGHVSAVLLLLSRGAEIVLSRNQTSFLHEALLNCRQDVVNAVIDSDRYQPPAPRVPPNQPRWERSSPVRSARYGDTPNMVKYNRIELLSHPVCQKYLEMKWVAYGSLAHVLNMVLYLMGQLPLTYLTLALRPSVNTTLPGQLDVEMVPTIKICQPCFIVFHSFQINCCFFPTCKRWNYFKDSSNNIDWLVAFFSLAFVIPLALNAEGSLHWQAGAMAVFHSWVCFLLYLQRFDRFGIYVVMFGEIMRTLVRIVMLFLFLMVAFGLGFHALMLNQKEFATVPLSVIQIFVMMIGELNYETNFLKPNLDNKLPFTFLTYVLFIEFALLMPILLVNLLIGLAVGDIAEVQKNASLKRMAMQIELHTVLEDKLPYWFMKRVDKPFILNYPNRKCSKVVHHCCTGPLDCTGAEPTSLGQATSVMKEMSCLLEKQHGLLKLVLQKMEITSEADEYDGPEHFRGRGGPRMTPGPRPQGGSKWIPLMKALDRKSLGK</sequence>
<dbReference type="PROSITE" id="PS50088">
    <property type="entry name" value="ANK_REPEAT"/>
    <property type="match status" value="6"/>
</dbReference>
<evidence type="ECO:0000256" key="15">
    <source>
        <dbReference type="SAM" id="Phobius"/>
    </source>
</evidence>
<keyword evidence="11" id="KW-0407">Ion channel</keyword>
<dbReference type="Pfam" id="PF00520">
    <property type="entry name" value="Ion_trans"/>
    <property type="match status" value="1"/>
</dbReference>
<keyword evidence="7 13" id="KW-0040">ANK repeat</keyword>
<dbReference type="InterPro" id="IPR036770">
    <property type="entry name" value="Ankyrin_rpt-contain_sf"/>
</dbReference>
<evidence type="ECO:0000256" key="7">
    <source>
        <dbReference type="ARBA" id="ARBA00023043"/>
    </source>
</evidence>
<keyword evidence="18" id="KW-1185">Reference proteome</keyword>
<feature type="transmembrane region" description="Helical" evidence="15">
    <location>
        <begin position="768"/>
        <end position="790"/>
    </location>
</feature>
<reference evidence="17" key="2">
    <citation type="submission" date="2025-09" db="UniProtKB">
        <authorList>
            <consortium name="Ensembl"/>
        </authorList>
    </citation>
    <scope>IDENTIFICATION</scope>
</reference>
<keyword evidence="4 15" id="KW-0812">Transmembrane</keyword>
<dbReference type="Proteomes" id="UP000694546">
    <property type="component" value="Chromosome 23"/>
</dbReference>
<dbReference type="PANTHER" id="PTHR47143">
    <property type="entry name" value="TRANSIENT RECEPTOR POTENTIAL CATION CHANNEL PROTEIN PAINLESS"/>
    <property type="match status" value="1"/>
</dbReference>
<evidence type="ECO:0000256" key="6">
    <source>
        <dbReference type="ARBA" id="ARBA00022989"/>
    </source>
</evidence>
<dbReference type="Pfam" id="PF12796">
    <property type="entry name" value="Ank_2"/>
    <property type="match status" value="5"/>
</dbReference>
<proteinExistence type="predicted"/>
<keyword evidence="3" id="KW-0716">Sensory transduction</keyword>
<evidence type="ECO:0000256" key="4">
    <source>
        <dbReference type="ARBA" id="ARBA00022692"/>
    </source>
</evidence>
<name>A0A8C5CX64_GADMO</name>
<evidence type="ECO:0000313" key="18">
    <source>
        <dbReference type="Proteomes" id="UP000694546"/>
    </source>
</evidence>
<keyword evidence="9 15" id="KW-0472">Membrane</keyword>
<evidence type="ECO:0000313" key="17">
    <source>
        <dbReference type="Ensembl" id="ENSGMOP00000066941.1"/>
    </source>
</evidence>
<dbReference type="InterPro" id="IPR005821">
    <property type="entry name" value="Ion_trans_dom"/>
</dbReference>
<comment type="subcellular location">
    <subcellularLocation>
        <location evidence="1">Membrane</location>
        <topology evidence="1">Multi-pass membrane protein</topology>
    </subcellularLocation>
</comment>
<evidence type="ECO:0000256" key="10">
    <source>
        <dbReference type="ARBA" id="ARBA00023180"/>
    </source>
</evidence>
<dbReference type="Pfam" id="PF00023">
    <property type="entry name" value="Ank"/>
    <property type="match status" value="1"/>
</dbReference>
<evidence type="ECO:0000256" key="3">
    <source>
        <dbReference type="ARBA" id="ARBA00022606"/>
    </source>
</evidence>
<feature type="repeat" description="ANK" evidence="13">
    <location>
        <begin position="268"/>
        <end position="300"/>
    </location>
</feature>
<feature type="repeat" description="ANK" evidence="13">
    <location>
        <begin position="509"/>
        <end position="541"/>
    </location>
</feature>
<feature type="repeat" description="ANK" evidence="13">
    <location>
        <begin position="198"/>
        <end position="230"/>
    </location>
</feature>